<dbReference type="Proteomes" id="UP000824023">
    <property type="component" value="Unassembled WGS sequence"/>
</dbReference>
<name>A0A9D2CWM0_9BACE</name>
<dbReference type="AlphaFoldDB" id="A0A9D2CWM0"/>
<evidence type="ECO:0000313" key="1">
    <source>
        <dbReference type="EMBL" id="HIZ00953.1"/>
    </source>
</evidence>
<reference evidence="1" key="2">
    <citation type="submission" date="2021-04" db="EMBL/GenBank/DDBJ databases">
        <authorList>
            <person name="Gilroy R."/>
        </authorList>
    </citation>
    <scope>NUCLEOTIDE SEQUENCE</scope>
    <source>
        <strain evidence="1">ChiHjej12B11-24981</strain>
    </source>
</reference>
<proteinExistence type="predicted"/>
<evidence type="ECO:0000313" key="2">
    <source>
        <dbReference type="Proteomes" id="UP000824023"/>
    </source>
</evidence>
<dbReference type="EMBL" id="DXCK01000031">
    <property type="protein sequence ID" value="HIZ00953.1"/>
    <property type="molecule type" value="Genomic_DNA"/>
</dbReference>
<gene>
    <name evidence="1" type="ORF">H9819_01700</name>
</gene>
<organism evidence="1 2">
    <name type="scientific">Candidatus Bacteroides merdipullorum</name>
    <dbReference type="NCBI Taxonomy" id="2838474"/>
    <lineage>
        <taxon>Bacteria</taxon>
        <taxon>Pseudomonadati</taxon>
        <taxon>Bacteroidota</taxon>
        <taxon>Bacteroidia</taxon>
        <taxon>Bacteroidales</taxon>
        <taxon>Bacteroidaceae</taxon>
        <taxon>Bacteroides</taxon>
    </lineage>
</organism>
<sequence>MRKVICEHIKVSIITPDVLARVPSFSDFVELKHLSDIVSLVNEAMDSVAAYTICDEVLFRADSICVNGIDLICGKKVVSLLVGSHKIAVVVCTLGQAIMNLYTQYRTTENYLDAYLCDTI</sequence>
<protein>
    <submittedName>
        <fullName evidence="1">Uncharacterized protein</fullName>
    </submittedName>
</protein>
<dbReference type="Gene3D" id="3.40.109.40">
    <property type="match status" value="1"/>
</dbReference>
<reference evidence="1" key="1">
    <citation type="journal article" date="2021" name="PeerJ">
        <title>Extensive microbial diversity within the chicken gut microbiome revealed by metagenomics and culture.</title>
        <authorList>
            <person name="Gilroy R."/>
            <person name="Ravi A."/>
            <person name="Getino M."/>
            <person name="Pursley I."/>
            <person name="Horton D.L."/>
            <person name="Alikhan N.F."/>
            <person name="Baker D."/>
            <person name="Gharbi K."/>
            <person name="Hall N."/>
            <person name="Watson M."/>
            <person name="Adriaenssens E.M."/>
            <person name="Foster-Nyarko E."/>
            <person name="Jarju S."/>
            <person name="Secka A."/>
            <person name="Antonio M."/>
            <person name="Oren A."/>
            <person name="Chaudhuri R.R."/>
            <person name="La Ragione R."/>
            <person name="Hildebrand F."/>
            <person name="Pallen M.J."/>
        </authorList>
    </citation>
    <scope>NUCLEOTIDE SEQUENCE</scope>
    <source>
        <strain evidence="1">ChiHjej12B11-24981</strain>
    </source>
</reference>
<accession>A0A9D2CWM0</accession>
<feature type="non-terminal residue" evidence="1">
    <location>
        <position position="120"/>
    </location>
</feature>
<comment type="caution">
    <text evidence="1">The sequence shown here is derived from an EMBL/GenBank/DDBJ whole genome shotgun (WGS) entry which is preliminary data.</text>
</comment>